<evidence type="ECO:0000313" key="5">
    <source>
        <dbReference type="Proteomes" id="UP000758603"/>
    </source>
</evidence>
<protein>
    <recommendedName>
        <fullName evidence="6">Cyclochlorotine biosynthesis protein O</fullName>
    </recommendedName>
</protein>
<gene>
    <name evidence="4" type="ORF">BKA67DRAFT_528553</name>
</gene>
<keyword evidence="3" id="KW-1133">Transmembrane helix</keyword>
<evidence type="ECO:0000313" key="4">
    <source>
        <dbReference type="EMBL" id="KAH6640028.1"/>
    </source>
</evidence>
<dbReference type="GO" id="GO:0043386">
    <property type="term" value="P:mycotoxin biosynthetic process"/>
    <property type="evidence" value="ECO:0007669"/>
    <property type="project" value="InterPro"/>
</dbReference>
<keyword evidence="3" id="KW-0472">Membrane</keyword>
<proteinExistence type="inferred from homology"/>
<dbReference type="Pfam" id="PF11807">
    <property type="entry name" value="UstYa"/>
    <property type="match status" value="1"/>
</dbReference>
<dbReference type="InterPro" id="IPR021765">
    <property type="entry name" value="UstYa-like"/>
</dbReference>
<evidence type="ECO:0000256" key="2">
    <source>
        <dbReference type="SAM" id="MobiDB-lite"/>
    </source>
</evidence>
<accession>A0A9P8REK3</accession>
<reference evidence="4" key="1">
    <citation type="journal article" date="2021" name="Nat. Commun.">
        <title>Genetic determinants of endophytism in the Arabidopsis root mycobiome.</title>
        <authorList>
            <person name="Mesny F."/>
            <person name="Miyauchi S."/>
            <person name="Thiergart T."/>
            <person name="Pickel B."/>
            <person name="Atanasova L."/>
            <person name="Karlsson M."/>
            <person name="Huettel B."/>
            <person name="Barry K.W."/>
            <person name="Haridas S."/>
            <person name="Chen C."/>
            <person name="Bauer D."/>
            <person name="Andreopoulos W."/>
            <person name="Pangilinan J."/>
            <person name="LaButti K."/>
            <person name="Riley R."/>
            <person name="Lipzen A."/>
            <person name="Clum A."/>
            <person name="Drula E."/>
            <person name="Henrissat B."/>
            <person name="Kohler A."/>
            <person name="Grigoriev I.V."/>
            <person name="Martin F.M."/>
            <person name="Hacquard S."/>
        </authorList>
    </citation>
    <scope>NUCLEOTIDE SEQUENCE</scope>
    <source>
        <strain evidence="4">MPI-SDFR-AT-0073</strain>
    </source>
</reference>
<feature type="region of interest" description="Disordered" evidence="2">
    <location>
        <begin position="1"/>
        <end position="32"/>
    </location>
</feature>
<comment type="caution">
    <text evidence="4">The sequence shown here is derived from an EMBL/GenBank/DDBJ whole genome shotgun (WGS) entry which is preliminary data.</text>
</comment>
<dbReference type="PANTHER" id="PTHR33365:SF7">
    <property type="entry name" value="TAT PATHWAY SIGNAL SEQUENCE"/>
    <property type="match status" value="1"/>
</dbReference>
<organism evidence="4 5">
    <name type="scientific">Truncatella angustata</name>
    <dbReference type="NCBI Taxonomy" id="152316"/>
    <lineage>
        <taxon>Eukaryota</taxon>
        <taxon>Fungi</taxon>
        <taxon>Dikarya</taxon>
        <taxon>Ascomycota</taxon>
        <taxon>Pezizomycotina</taxon>
        <taxon>Sordariomycetes</taxon>
        <taxon>Xylariomycetidae</taxon>
        <taxon>Amphisphaeriales</taxon>
        <taxon>Sporocadaceae</taxon>
        <taxon>Truncatella</taxon>
    </lineage>
</organism>
<comment type="similarity">
    <text evidence="1">Belongs to the ustYa family.</text>
</comment>
<dbReference type="EMBL" id="JAGPXC010000014">
    <property type="protein sequence ID" value="KAH6640028.1"/>
    <property type="molecule type" value="Genomic_DNA"/>
</dbReference>
<sequence>MHQQDETAEYERLYADRSSGEKSDGSFDDEEDSKLALPRGRSWWLSWRGWILHLGLPLVYTVIFIEAMSHVWRGDGGMFSLVESPAKYIGKKTHLEVFPLDKFLEGPYTGQPGPELDEVWGDLLQYNNMRIPDEMVQTLGREYQGVKLPDGGYLGVLSVFHELHCIKRVFRTIHSDYYFPNATAEMRKEFTEHAEHCLELFRMSAMCRGDVSVLTHRWVDGDLLPHVNQSSPHQCVDWSQVMDFAESASVDVFRKDYIINPETGKRCPAPYHRKHC</sequence>
<dbReference type="Proteomes" id="UP000758603">
    <property type="component" value="Unassembled WGS sequence"/>
</dbReference>
<evidence type="ECO:0000256" key="3">
    <source>
        <dbReference type="SAM" id="Phobius"/>
    </source>
</evidence>
<dbReference type="OrthoDB" id="3687641at2759"/>
<dbReference type="GeneID" id="70127846"/>
<feature type="transmembrane region" description="Helical" evidence="3">
    <location>
        <begin position="47"/>
        <end position="65"/>
    </location>
</feature>
<dbReference type="RefSeq" id="XP_045951102.1">
    <property type="nucleotide sequence ID" value="XM_046098954.1"/>
</dbReference>
<keyword evidence="3" id="KW-0812">Transmembrane</keyword>
<evidence type="ECO:0000256" key="1">
    <source>
        <dbReference type="ARBA" id="ARBA00035112"/>
    </source>
</evidence>
<feature type="compositionally biased region" description="Basic and acidic residues" evidence="2">
    <location>
        <begin position="9"/>
        <end position="25"/>
    </location>
</feature>
<dbReference type="PANTHER" id="PTHR33365">
    <property type="entry name" value="YALI0B05434P"/>
    <property type="match status" value="1"/>
</dbReference>
<keyword evidence="5" id="KW-1185">Reference proteome</keyword>
<evidence type="ECO:0008006" key="6">
    <source>
        <dbReference type="Google" id="ProtNLM"/>
    </source>
</evidence>
<dbReference type="AlphaFoldDB" id="A0A9P8REK3"/>
<name>A0A9P8REK3_9PEZI</name>